<feature type="signal peptide" evidence="2">
    <location>
        <begin position="1"/>
        <end position="20"/>
    </location>
</feature>
<dbReference type="RefSeq" id="WP_185533688.1">
    <property type="nucleotide sequence ID" value="NZ_JAARWW010000005.1"/>
</dbReference>
<gene>
    <name evidence="3" type="ORF">HCA78_12925</name>
</gene>
<name>A0A842D0U4_9LIST</name>
<dbReference type="EMBL" id="JAARWW010000005">
    <property type="protein sequence ID" value="MBC2004680.1"/>
    <property type="molecule type" value="Genomic_DNA"/>
</dbReference>
<feature type="chain" id="PRO_5038408399" description="Lipoprotein" evidence="2">
    <location>
        <begin position="21"/>
        <end position="163"/>
    </location>
</feature>
<comment type="caution">
    <text evidence="3">The sequence shown here is derived from an EMBL/GenBank/DDBJ whole genome shotgun (WGS) entry which is preliminary data.</text>
</comment>
<evidence type="ECO:0000256" key="1">
    <source>
        <dbReference type="SAM" id="Coils"/>
    </source>
</evidence>
<protein>
    <recommendedName>
        <fullName evidence="5">Lipoprotein</fullName>
    </recommendedName>
</protein>
<accession>A0A842D0U4</accession>
<evidence type="ECO:0000313" key="3">
    <source>
        <dbReference type="EMBL" id="MBC2004680.1"/>
    </source>
</evidence>
<sequence>MKKMLVLLGVLLICSLSLVACGESDKEFYDKATEYENDFLNTFNPIWTGSYEKIPEIDTFNNDYREEIIGNLDKLSDDLDEQKNKASEDKELNNFSETYVKYLTDTLSYAKEAVIELKAQVSVKGANSLDDDNFKQDIIKIKQKIEDSLEKTQNFSEEYKNSK</sequence>
<evidence type="ECO:0008006" key="5">
    <source>
        <dbReference type="Google" id="ProtNLM"/>
    </source>
</evidence>
<dbReference type="Proteomes" id="UP000546806">
    <property type="component" value="Unassembled WGS sequence"/>
</dbReference>
<feature type="coiled-coil region" evidence="1">
    <location>
        <begin position="65"/>
        <end position="92"/>
    </location>
</feature>
<dbReference type="PROSITE" id="PS51257">
    <property type="entry name" value="PROKAR_LIPOPROTEIN"/>
    <property type="match status" value="1"/>
</dbReference>
<keyword evidence="2" id="KW-0732">Signal</keyword>
<keyword evidence="1" id="KW-0175">Coiled coil</keyword>
<evidence type="ECO:0000313" key="4">
    <source>
        <dbReference type="Proteomes" id="UP000546806"/>
    </source>
</evidence>
<organism evidence="3 4">
    <name type="scientific">Listeria booriae</name>
    <dbReference type="NCBI Taxonomy" id="1552123"/>
    <lineage>
        <taxon>Bacteria</taxon>
        <taxon>Bacillati</taxon>
        <taxon>Bacillota</taxon>
        <taxon>Bacilli</taxon>
        <taxon>Bacillales</taxon>
        <taxon>Listeriaceae</taxon>
        <taxon>Listeria</taxon>
    </lineage>
</organism>
<dbReference type="AlphaFoldDB" id="A0A842D0U4"/>
<proteinExistence type="predicted"/>
<reference evidence="3 4" key="1">
    <citation type="submission" date="2020-03" db="EMBL/GenBank/DDBJ databases">
        <title>Soil Listeria distribution.</title>
        <authorList>
            <person name="Liao J."/>
            <person name="Wiedmann M."/>
        </authorList>
    </citation>
    <scope>NUCLEOTIDE SEQUENCE [LARGE SCALE GENOMIC DNA]</scope>
    <source>
        <strain evidence="3 4">FSL L7-0435</strain>
    </source>
</reference>
<evidence type="ECO:0000256" key="2">
    <source>
        <dbReference type="SAM" id="SignalP"/>
    </source>
</evidence>